<keyword evidence="1" id="KW-1133">Transmembrane helix</keyword>
<proteinExistence type="predicted"/>
<organism evidence="2 3">
    <name type="scientific">Allokutzneria albata</name>
    <name type="common">Kibdelosporangium albatum</name>
    <dbReference type="NCBI Taxonomy" id="211114"/>
    <lineage>
        <taxon>Bacteria</taxon>
        <taxon>Bacillati</taxon>
        <taxon>Actinomycetota</taxon>
        <taxon>Actinomycetes</taxon>
        <taxon>Pseudonocardiales</taxon>
        <taxon>Pseudonocardiaceae</taxon>
        <taxon>Allokutzneria</taxon>
    </lineage>
</organism>
<gene>
    <name evidence="2" type="ORF">SAMN04489726_0691</name>
</gene>
<protein>
    <submittedName>
        <fullName evidence="2">Uncharacterized protein</fullName>
    </submittedName>
</protein>
<dbReference type="EMBL" id="LT629701">
    <property type="protein sequence ID" value="SDM26838.1"/>
    <property type="molecule type" value="Genomic_DNA"/>
</dbReference>
<feature type="transmembrane region" description="Helical" evidence="1">
    <location>
        <begin position="31"/>
        <end position="55"/>
    </location>
</feature>
<keyword evidence="3" id="KW-1185">Reference proteome</keyword>
<accession>A0A1G9RU80</accession>
<evidence type="ECO:0000313" key="3">
    <source>
        <dbReference type="Proteomes" id="UP000183376"/>
    </source>
</evidence>
<evidence type="ECO:0000313" key="2">
    <source>
        <dbReference type="EMBL" id="SDM26838.1"/>
    </source>
</evidence>
<dbReference type="Proteomes" id="UP000183376">
    <property type="component" value="Chromosome I"/>
</dbReference>
<reference evidence="2 3" key="1">
    <citation type="submission" date="2016-10" db="EMBL/GenBank/DDBJ databases">
        <authorList>
            <person name="de Groot N.N."/>
        </authorList>
    </citation>
    <scope>NUCLEOTIDE SEQUENCE [LARGE SCALE GENOMIC DNA]</scope>
    <source>
        <strain evidence="2 3">DSM 44149</strain>
    </source>
</reference>
<dbReference type="AlphaFoldDB" id="A0A1G9RU80"/>
<sequence length="160" mass="17481">MLVTGFLPWWTVRYAYSDASGSGHLTESASAWGISTAWTCALLLTAAVTAVWAWLRAKQRRAPRWGLAVSLLCAAVSVLLIALVRGAPLNGTQEMSMSWVDSSSSEDSFAHSWMIRDRLFTYDDPDLMVGIGWGWWAGLIAILLCAAVILRAGRSRHPGL</sequence>
<feature type="transmembrane region" description="Helical" evidence="1">
    <location>
        <begin position="127"/>
        <end position="150"/>
    </location>
</feature>
<feature type="transmembrane region" description="Helical" evidence="1">
    <location>
        <begin position="67"/>
        <end position="87"/>
    </location>
</feature>
<keyword evidence="1" id="KW-0472">Membrane</keyword>
<keyword evidence="1" id="KW-0812">Transmembrane</keyword>
<evidence type="ECO:0000256" key="1">
    <source>
        <dbReference type="SAM" id="Phobius"/>
    </source>
</evidence>
<name>A0A1G9RU80_ALLAB</name>